<protein>
    <submittedName>
        <fullName evidence="2">Uncharacterized protein</fullName>
    </submittedName>
</protein>
<feature type="compositionally biased region" description="Polar residues" evidence="1">
    <location>
        <begin position="36"/>
        <end position="50"/>
    </location>
</feature>
<reference evidence="2" key="1">
    <citation type="submission" date="2018-02" db="EMBL/GenBank/DDBJ databases">
        <title>Rhizophora mucronata_Transcriptome.</title>
        <authorList>
            <person name="Meera S.P."/>
            <person name="Sreeshan A."/>
            <person name="Augustine A."/>
        </authorList>
    </citation>
    <scope>NUCLEOTIDE SEQUENCE</scope>
    <source>
        <tissue evidence="2">Leaf</tissue>
    </source>
</reference>
<evidence type="ECO:0000256" key="1">
    <source>
        <dbReference type="SAM" id="MobiDB-lite"/>
    </source>
</evidence>
<proteinExistence type="predicted"/>
<evidence type="ECO:0000313" key="2">
    <source>
        <dbReference type="EMBL" id="MBX29043.1"/>
    </source>
</evidence>
<accession>A0A2P2MFT3</accession>
<organism evidence="2">
    <name type="scientific">Rhizophora mucronata</name>
    <name type="common">Asiatic mangrove</name>
    <dbReference type="NCBI Taxonomy" id="61149"/>
    <lineage>
        <taxon>Eukaryota</taxon>
        <taxon>Viridiplantae</taxon>
        <taxon>Streptophyta</taxon>
        <taxon>Embryophyta</taxon>
        <taxon>Tracheophyta</taxon>
        <taxon>Spermatophyta</taxon>
        <taxon>Magnoliopsida</taxon>
        <taxon>eudicotyledons</taxon>
        <taxon>Gunneridae</taxon>
        <taxon>Pentapetalae</taxon>
        <taxon>rosids</taxon>
        <taxon>fabids</taxon>
        <taxon>Malpighiales</taxon>
        <taxon>Rhizophoraceae</taxon>
        <taxon>Rhizophora</taxon>
    </lineage>
</organism>
<name>A0A2P2MFT3_RHIMU</name>
<dbReference type="EMBL" id="GGEC01048559">
    <property type="protein sequence ID" value="MBX29043.1"/>
    <property type="molecule type" value="Transcribed_RNA"/>
</dbReference>
<feature type="region of interest" description="Disordered" evidence="1">
    <location>
        <begin position="20"/>
        <end position="50"/>
    </location>
</feature>
<sequence>MPRSNNNKKATRRFLACPKRKGNMNKRGGGAENHFLGSQTQTIQCSKKRK</sequence>
<dbReference type="AlphaFoldDB" id="A0A2P2MFT3"/>